<dbReference type="SUPFAM" id="SSF74650">
    <property type="entry name" value="Galactose mutarotase-like"/>
    <property type="match status" value="1"/>
</dbReference>
<dbReference type="GO" id="GO:0005975">
    <property type="term" value="P:carbohydrate metabolic process"/>
    <property type="evidence" value="ECO:0007669"/>
    <property type="project" value="InterPro"/>
</dbReference>
<dbReference type="Proteomes" id="UP000051574">
    <property type="component" value="Unassembled WGS sequence"/>
</dbReference>
<evidence type="ECO:0000313" key="1">
    <source>
        <dbReference type="EMBL" id="KRT79197.1"/>
    </source>
</evidence>
<reference evidence="1 2" key="1">
    <citation type="submission" date="2015-09" db="EMBL/GenBank/DDBJ databases">
        <title>Draft genome of the scarab beetle Oryctes borbonicus.</title>
        <authorList>
            <person name="Meyer J.M."/>
            <person name="Markov G.V."/>
            <person name="Baskaran P."/>
            <person name="Herrmann M."/>
            <person name="Sommer R.J."/>
            <person name="Roedelsperger C."/>
        </authorList>
    </citation>
    <scope>NUCLEOTIDE SEQUENCE [LARGE SCALE GENOMIC DNA]</scope>
    <source>
        <strain evidence="1">OB123</strain>
        <tissue evidence="1">Whole animal</tissue>
    </source>
</reference>
<gene>
    <name evidence="1" type="ORF">AMK59_8289</name>
</gene>
<dbReference type="GO" id="GO:0030246">
    <property type="term" value="F:carbohydrate binding"/>
    <property type="evidence" value="ECO:0007669"/>
    <property type="project" value="InterPro"/>
</dbReference>
<comment type="caution">
    <text evidence="1">The sequence shown here is derived from an EMBL/GenBank/DDBJ whole genome shotgun (WGS) entry which is preliminary data.</text>
</comment>
<protein>
    <submittedName>
        <fullName evidence="1">Uncharacterized protein</fullName>
    </submittedName>
</protein>
<dbReference type="EMBL" id="LJIG01022696">
    <property type="protein sequence ID" value="KRT79197.1"/>
    <property type="molecule type" value="Genomic_DNA"/>
</dbReference>
<sequence>MQFGIGLVARGKHYVTFGPDITKRGPTAAVVQKDIAQQLHLAPWIFLTKSTKIWDSIIKEFSGLTRPLPRNVQILTLEPWKNSERRLLLRLEHYSKSTKIQSCQNMPELISTVYSVSLTWKKFTKRPWMVTNR</sequence>
<name>A0A0T6AWE8_9SCAR</name>
<organism evidence="1 2">
    <name type="scientific">Oryctes borbonicus</name>
    <dbReference type="NCBI Taxonomy" id="1629725"/>
    <lineage>
        <taxon>Eukaryota</taxon>
        <taxon>Metazoa</taxon>
        <taxon>Ecdysozoa</taxon>
        <taxon>Arthropoda</taxon>
        <taxon>Hexapoda</taxon>
        <taxon>Insecta</taxon>
        <taxon>Pterygota</taxon>
        <taxon>Neoptera</taxon>
        <taxon>Endopterygota</taxon>
        <taxon>Coleoptera</taxon>
        <taxon>Polyphaga</taxon>
        <taxon>Scarabaeiformia</taxon>
        <taxon>Scarabaeidae</taxon>
        <taxon>Dynastinae</taxon>
        <taxon>Oryctes</taxon>
    </lineage>
</organism>
<dbReference type="OrthoDB" id="2016903at2759"/>
<dbReference type="GO" id="GO:0003824">
    <property type="term" value="F:catalytic activity"/>
    <property type="evidence" value="ECO:0007669"/>
    <property type="project" value="InterPro"/>
</dbReference>
<keyword evidence="2" id="KW-1185">Reference proteome</keyword>
<proteinExistence type="predicted"/>
<dbReference type="AlphaFoldDB" id="A0A0T6AWE8"/>
<accession>A0A0T6AWE8</accession>
<dbReference type="InterPro" id="IPR011013">
    <property type="entry name" value="Gal_mutarotase_sf_dom"/>
</dbReference>
<dbReference type="Gene3D" id="2.60.40.1360">
    <property type="match status" value="1"/>
</dbReference>
<evidence type="ECO:0000313" key="2">
    <source>
        <dbReference type="Proteomes" id="UP000051574"/>
    </source>
</evidence>